<dbReference type="OrthoDB" id="94833at2759"/>
<dbReference type="AlphaFoldDB" id="A0A8K1CFF4"/>
<accession>A0A8K1CFF4</accession>
<comment type="caution">
    <text evidence="2">The sequence shown here is derived from an EMBL/GenBank/DDBJ whole genome shotgun (WGS) entry which is preliminary data.</text>
</comment>
<dbReference type="Proteomes" id="UP000794436">
    <property type="component" value="Unassembled WGS sequence"/>
</dbReference>
<gene>
    <name evidence="2" type="ORF">Poli38472_013660</name>
</gene>
<dbReference type="EMBL" id="SPLM01000077">
    <property type="protein sequence ID" value="TMW61197.1"/>
    <property type="molecule type" value="Genomic_DNA"/>
</dbReference>
<evidence type="ECO:0000313" key="2">
    <source>
        <dbReference type="EMBL" id="TMW61197.1"/>
    </source>
</evidence>
<keyword evidence="1" id="KW-0472">Membrane</keyword>
<proteinExistence type="predicted"/>
<evidence type="ECO:0000313" key="3">
    <source>
        <dbReference type="Proteomes" id="UP000794436"/>
    </source>
</evidence>
<protein>
    <submittedName>
        <fullName evidence="2">Uncharacterized protein</fullName>
    </submittedName>
</protein>
<organism evidence="2 3">
    <name type="scientific">Pythium oligandrum</name>
    <name type="common">Mycoparasitic fungus</name>
    <dbReference type="NCBI Taxonomy" id="41045"/>
    <lineage>
        <taxon>Eukaryota</taxon>
        <taxon>Sar</taxon>
        <taxon>Stramenopiles</taxon>
        <taxon>Oomycota</taxon>
        <taxon>Peronosporomycetes</taxon>
        <taxon>Pythiales</taxon>
        <taxon>Pythiaceae</taxon>
        <taxon>Pythium</taxon>
    </lineage>
</organism>
<evidence type="ECO:0000256" key="1">
    <source>
        <dbReference type="SAM" id="Phobius"/>
    </source>
</evidence>
<sequence length="332" mass="37157">MTELRMDQEEGGEPPLVGWTSFQGDDKRRFFWLVRSRRDGFHVIIVETETMTAWGFVGDAVSVLGSVEGRITVLPLHVVQHALVKCLEEGLYCVSARHQMTWRVLAPHSRELQLTLLVSERIRHVTYRFIMHETRLEPQDAQLVQTAALQRDLDELKAQLRDLSDVPDKSLTTDSDSWLSWIASLVLAVVLILALLGMPPAPAEPSVAIYTLYTRGGSRLTSQKVEWTSELCNDNAYLKAGGHIQVRNPGVYQVNVALRHSNCRSHLAYDVMVDDHVVAQAYGYSCGPYAEGITSTATKTLAMTNTTRLSVVYRGSGSVYEKGSYLELVHLQ</sequence>
<keyword evidence="3" id="KW-1185">Reference proteome</keyword>
<keyword evidence="1" id="KW-0812">Transmembrane</keyword>
<feature type="transmembrane region" description="Helical" evidence="1">
    <location>
        <begin position="178"/>
        <end position="196"/>
    </location>
</feature>
<reference evidence="2" key="1">
    <citation type="submission" date="2019-03" db="EMBL/GenBank/DDBJ databases">
        <title>Long read genome sequence of the mycoparasitic Pythium oligandrum ATCC 38472 isolated from sugarbeet rhizosphere.</title>
        <authorList>
            <person name="Gaulin E."/>
        </authorList>
    </citation>
    <scope>NUCLEOTIDE SEQUENCE</scope>
    <source>
        <strain evidence="2">ATCC 38472_TT</strain>
    </source>
</reference>
<keyword evidence="1" id="KW-1133">Transmembrane helix</keyword>
<name>A0A8K1CFF4_PYTOL</name>